<dbReference type="CDD" id="cd05251">
    <property type="entry name" value="NmrA_like_SDR_a"/>
    <property type="match status" value="1"/>
</dbReference>
<name>A0A9P6AMN8_9AGAM</name>
<dbReference type="PANTHER" id="PTHR42748">
    <property type="entry name" value="NITROGEN METABOLITE REPRESSION PROTEIN NMRA FAMILY MEMBER"/>
    <property type="match status" value="1"/>
</dbReference>
<dbReference type="Pfam" id="PF05368">
    <property type="entry name" value="NmrA"/>
    <property type="match status" value="1"/>
</dbReference>
<dbReference type="Proteomes" id="UP000886523">
    <property type="component" value="Unassembled WGS sequence"/>
</dbReference>
<evidence type="ECO:0000256" key="2">
    <source>
        <dbReference type="ARBA" id="ARBA00022857"/>
    </source>
</evidence>
<evidence type="ECO:0000259" key="3">
    <source>
        <dbReference type="Pfam" id="PF05368"/>
    </source>
</evidence>
<organism evidence="4 5">
    <name type="scientific">Hydnum rufescens UP504</name>
    <dbReference type="NCBI Taxonomy" id="1448309"/>
    <lineage>
        <taxon>Eukaryota</taxon>
        <taxon>Fungi</taxon>
        <taxon>Dikarya</taxon>
        <taxon>Basidiomycota</taxon>
        <taxon>Agaricomycotina</taxon>
        <taxon>Agaricomycetes</taxon>
        <taxon>Cantharellales</taxon>
        <taxon>Hydnaceae</taxon>
        <taxon>Hydnum</taxon>
    </lineage>
</organism>
<evidence type="ECO:0000313" key="5">
    <source>
        <dbReference type="Proteomes" id="UP000886523"/>
    </source>
</evidence>
<dbReference type="InterPro" id="IPR008030">
    <property type="entry name" value="NmrA-like"/>
</dbReference>
<evidence type="ECO:0000313" key="4">
    <source>
        <dbReference type="EMBL" id="KAF9508229.1"/>
    </source>
</evidence>
<sequence>MSSTQKKIVAVTGSTGVQGGSVAKILLDDGTFAVRAITRNVDSKKAQELKALGAEVVAADWEDVESVKKAFKGAWGVFGITDFWSLFQTHQGKQADTQAHEEQYGRNLVDAAEAEGIQHFVWSTLPHIDPYKVYHFESKANVDDYLRTKKVPFSLVLTSFYYSNLTNFGFLRKDGGEFVLQLPLPASTQIPSFDSHDTGSWVLAALKSEPSGKTFNAYGESLSPIQYAAVLSRLSGKEVKVKEVSLETFESKEFIDSIGHELWINMRAFYDDLFVQDYKESREQHPKAQTFEEFAKADTAFKTLLGY</sequence>
<accession>A0A9P6AMN8</accession>
<dbReference type="InterPro" id="IPR051164">
    <property type="entry name" value="NmrA-like_oxidored"/>
</dbReference>
<protein>
    <recommendedName>
        <fullName evidence="3">NmrA-like domain-containing protein</fullName>
    </recommendedName>
</protein>
<dbReference type="EMBL" id="MU129063">
    <property type="protein sequence ID" value="KAF9508229.1"/>
    <property type="molecule type" value="Genomic_DNA"/>
</dbReference>
<dbReference type="SUPFAM" id="SSF51735">
    <property type="entry name" value="NAD(P)-binding Rossmann-fold domains"/>
    <property type="match status" value="1"/>
</dbReference>
<dbReference type="Gene3D" id="3.40.50.720">
    <property type="entry name" value="NAD(P)-binding Rossmann-like Domain"/>
    <property type="match status" value="1"/>
</dbReference>
<comment type="caution">
    <text evidence="4">The sequence shown here is derived from an EMBL/GenBank/DDBJ whole genome shotgun (WGS) entry which is preliminary data.</text>
</comment>
<reference evidence="4" key="1">
    <citation type="journal article" date="2020" name="Nat. Commun.">
        <title>Large-scale genome sequencing of mycorrhizal fungi provides insights into the early evolution of symbiotic traits.</title>
        <authorList>
            <person name="Miyauchi S."/>
            <person name="Kiss E."/>
            <person name="Kuo A."/>
            <person name="Drula E."/>
            <person name="Kohler A."/>
            <person name="Sanchez-Garcia M."/>
            <person name="Morin E."/>
            <person name="Andreopoulos B."/>
            <person name="Barry K.W."/>
            <person name="Bonito G."/>
            <person name="Buee M."/>
            <person name="Carver A."/>
            <person name="Chen C."/>
            <person name="Cichocki N."/>
            <person name="Clum A."/>
            <person name="Culley D."/>
            <person name="Crous P.W."/>
            <person name="Fauchery L."/>
            <person name="Girlanda M."/>
            <person name="Hayes R.D."/>
            <person name="Keri Z."/>
            <person name="LaButti K."/>
            <person name="Lipzen A."/>
            <person name="Lombard V."/>
            <person name="Magnuson J."/>
            <person name="Maillard F."/>
            <person name="Murat C."/>
            <person name="Nolan M."/>
            <person name="Ohm R.A."/>
            <person name="Pangilinan J."/>
            <person name="Pereira M.F."/>
            <person name="Perotto S."/>
            <person name="Peter M."/>
            <person name="Pfister S."/>
            <person name="Riley R."/>
            <person name="Sitrit Y."/>
            <person name="Stielow J.B."/>
            <person name="Szollosi G."/>
            <person name="Zifcakova L."/>
            <person name="Stursova M."/>
            <person name="Spatafora J.W."/>
            <person name="Tedersoo L."/>
            <person name="Vaario L.M."/>
            <person name="Yamada A."/>
            <person name="Yan M."/>
            <person name="Wang P."/>
            <person name="Xu J."/>
            <person name="Bruns T."/>
            <person name="Baldrian P."/>
            <person name="Vilgalys R."/>
            <person name="Dunand C."/>
            <person name="Henrissat B."/>
            <person name="Grigoriev I.V."/>
            <person name="Hibbett D."/>
            <person name="Nagy L.G."/>
            <person name="Martin F.M."/>
        </authorList>
    </citation>
    <scope>NUCLEOTIDE SEQUENCE</scope>
    <source>
        <strain evidence="4">UP504</strain>
    </source>
</reference>
<dbReference type="PANTHER" id="PTHR42748:SF7">
    <property type="entry name" value="NMRA LIKE REDOX SENSOR 1-RELATED"/>
    <property type="match status" value="1"/>
</dbReference>
<gene>
    <name evidence="4" type="ORF">BS47DRAFT_245492</name>
</gene>
<dbReference type="OrthoDB" id="419598at2759"/>
<feature type="domain" description="NmrA-like" evidence="3">
    <location>
        <begin position="5"/>
        <end position="294"/>
    </location>
</feature>
<comment type="similarity">
    <text evidence="1">Belongs to the NmrA-type oxidoreductase family.</text>
</comment>
<dbReference type="InterPro" id="IPR036291">
    <property type="entry name" value="NAD(P)-bd_dom_sf"/>
</dbReference>
<keyword evidence="5" id="KW-1185">Reference proteome</keyword>
<dbReference type="Gene3D" id="3.90.25.10">
    <property type="entry name" value="UDP-galactose 4-epimerase, domain 1"/>
    <property type="match status" value="1"/>
</dbReference>
<proteinExistence type="inferred from homology"/>
<keyword evidence="2" id="KW-0521">NADP</keyword>
<dbReference type="AlphaFoldDB" id="A0A9P6AMN8"/>
<evidence type="ECO:0000256" key="1">
    <source>
        <dbReference type="ARBA" id="ARBA00006328"/>
    </source>
</evidence>